<dbReference type="GO" id="GO:0007096">
    <property type="term" value="P:regulation of exit from mitosis"/>
    <property type="evidence" value="ECO:0007669"/>
    <property type="project" value="InterPro"/>
</dbReference>
<dbReference type="AlphaFoldDB" id="A0A9D4VBC1"/>
<evidence type="ECO:0000313" key="1">
    <source>
        <dbReference type="EMBL" id="KAI5083356.1"/>
    </source>
</evidence>
<gene>
    <name evidence="1" type="ORF">GOP47_0003099</name>
</gene>
<dbReference type="EMBL" id="JABFUD020000002">
    <property type="protein sequence ID" value="KAI5083356.1"/>
    <property type="molecule type" value="Genomic_DNA"/>
</dbReference>
<sequence length="252" mass="28210">MAEEEEEGLMRIEYSGPVDWIVVVRDIISYILFMHHQIPLPLDQLELNATENIKTFSQGDAFSLPSEKRVGLWKARVVKRVMKRREKLRQSIQALLTALQGAFQTLSFMPSVLLLLGSSTKQPRAAYDIQFLGRSNPMHSLCQYKDSPGLGKGISPENFTISLSKRITRTLISEDKGPLLTGPLKLFLLIKADATSCIQDFFPKRCYTTQSRKTQAHLRGIQLVDTSVWCNGGSAASIIDANTLYGSDMICL</sequence>
<dbReference type="GO" id="GO:0005634">
    <property type="term" value="C:nucleus"/>
    <property type="evidence" value="ECO:0007669"/>
    <property type="project" value="InterPro"/>
</dbReference>
<evidence type="ECO:0000313" key="2">
    <source>
        <dbReference type="Proteomes" id="UP000886520"/>
    </source>
</evidence>
<keyword evidence="2" id="KW-1185">Reference proteome</keyword>
<comment type="caution">
    <text evidence="1">The sequence shown here is derived from an EMBL/GenBank/DDBJ whole genome shotgun (WGS) entry which is preliminary data.</text>
</comment>
<dbReference type="InterPro" id="IPR053729">
    <property type="entry name" value="MAD2L1BP_domain_sf"/>
</dbReference>
<dbReference type="PANTHER" id="PTHR15681">
    <property type="entry name" value="MAD2L1-BINDING PROTEIN"/>
    <property type="match status" value="1"/>
</dbReference>
<proteinExistence type="predicted"/>
<protein>
    <submittedName>
        <fullName evidence="1">Uncharacterized protein</fullName>
    </submittedName>
</protein>
<dbReference type="Gene3D" id="3.30.900.20">
    <property type="match status" value="1"/>
</dbReference>
<accession>A0A9D4VBC1</accession>
<reference evidence="1" key="1">
    <citation type="submission" date="2021-01" db="EMBL/GenBank/DDBJ databases">
        <title>Adiantum capillus-veneris genome.</title>
        <authorList>
            <person name="Fang Y."/>
            <person name="Liao Q."/>
        </authorList>
    </citation>
    <scope>NUCLEOTIDE SEQUENCE</scope>
    <source>
        <strain evidence="1">H3</strain>
        <tissue evidence="1">Leaf</tissue>
    </source>
</reference>
<dbReference type="Proteomes" id="UP000886520">
    <property type="component" value="Chromosome 3"/>
</dbReference>
<dbReference type="OrthoDB" id="768308at2759"/>
<dbReference type="InterPro" id="IPR009511">
    <property type="entry name" value="MAD1/Cdc20-bound-Mad2-bd"/>
</dbReference>
<dbReference type="PANTHER" id="PTHR15681:SF1">
    <property type="entry name" value="MAD2L1-BINDING PROTEIN"/>
    <property type="match status" value="1"/>
</dbReference>
<organism evidence="1 2">
    <name type="scientific">Adiantum capillus-veneris</name>
    <name type="common">Maidenhair fern</name>
    <dbReference type="NCBI Taxonomy" id="13818"/>
    <lineage>
        <taxon>Eukaryota</taxon>
        <taxon>Viridiplantae</taxon>
        <taxon>Streptophyta</taxon>
        <taxon>Embryophyta</taxon>
        <taxon>Tracheophyta</taxon>
        <taxon>Polypodiopsida</taxon>
        <taxon>Polypodiidae</taxon>
        <taxon>Polypodiales</taxon>
        <taxon>Pteridineae</taxon>
        <taxon>Pteridaceae</taxon>
        <taxon>Vittarioideae</taxon>
        <taxon>Adiantum</taxon>
    </lineage>
</organism>
<name>A0A9D4VBC1_ADICA</name>